<evidence type="ECO:0000259" key="5">
    <source>
        <dbReference type="PROSITE" id="PS51186"/>
    </source>
</evidence>
<evidence type="ECO:0000256" key="2">
    <source>
        <dbReference type="ARBA" id="ARBA00023315"/>
    </source>
</evidence>
<keyword evidence="1 6" id="KW-0808">Transferase</keyword>
<protein>
    <submittedName>
        <fullName evidence="6">GNAT family N-acetyltransferase</fullName>
    </submittedName>
</protein>
<organism evidence="6 7">
    <name type="scientific">Bordetella genomosp. 7</name>
    <dbReference type="NCBI Taxonomy" id="1416805"/>
    <lineage>
        <taxon>Bacteria</taxon>
        <taxon>Pseudomonadati</taxon>
        <taxon>Pseudomonadota</taxon>
        <taxon>Betaproteobacteria</taxon>
        <taxon>Burkholderiales</taxon>
        <taxon>Alcaligenaceae</taxon>
        <taxon>Bordetella</taxon>
    </lineage>
</organism>
<dbReference type="InterPro" id="IPR016181">
    <property type="entry name" value="Acyl_CoA_acyltransferase"/>
</dbReference>
<accession>A0A261RK02</accession>
<comment type="catalytic activity">
    <reaction evidence="3">
        <text>L-methionine sulfoximine + acetyl-CoA = N-acetyl-L-methionine sulfoximine + CoA + H(+)</text>
        <dbReference type="Rhea" id="RHEA:47660"/>
        <dbReference type="ChEBI" id="CHEBI:15378"/>
        <dbReference type="ChEBI" id="CHEBI:57287"/>
        <dbReference type="ChEBI" id="CHEBI:57288"/>
        <dbReference type="ChEBI" id="CHEBI:87826"/>
        <dbReference type="ChEBI" id="CHEBI:87827"/>
    </reaction>
</comment>
<proteinExistence type="predicted"/>
<dbReference type="Proteomes" id="UP000216947">
    <property type="component" value="Unassembled WGS sequence"/>
</dbReference>
<dbReference type="PANTHER" id="PTHR43072:SF23">
    <property type="entry name" value="UPF0039 PROTEIN C11D3.02C"/>
    <property type="match status" value="1"/>
</dbReference>
<evidence type="ECO:0000256" key="1">
    <source>
        <dbReference type="ARBA" id="ARBA00022679"/>
    </source>
</evidence>
<gene>
    <name evidence="6" type="ORF">CAL19_03780</name>
</gene>
<dbReference type="PROSITE" id="PS51186">
    <property type="entry name" value="GNAT"/>
    <property type="match status" value="1"/>
</dbReference>
<evidence type="ECO:0000256" key="4">
    <source>
        <dbReference type="ARBA" id="ARBA00051334"/>
    </source>
</evidence>
<comment type="catalytic activity">
    <reaction evidence="4">
        <text>L-methionine sulfone + acetyl-CoA = N-acetyl-L-methionine sulfone + CoA + H(+)</text>
        <dbReference type="Rhea" id="RHEA:47656"/>
        <dbReference type="ChEBI" id="CHEBI:15378"/>
        <dbReference type="ChEBI" id="CHEBI:57287"/>
        <dbReference type="ChEBI" id="CHEBI:57288"/>
        <dbReference type="ChEBI" id="CHEBI:87824"/>
        <dbReference type="ChEBI" id="CHEBI:87825"/>
    </reaction>
</comment>
<feature type="domain" description="N-acetyltransferase" evidence="5">
    <location>
        <begin position="16"/>
        <end position="174"/>
    </location>
</feature>
<evidence type="ECO:0000256" key="3">
    <source>
        <dbReference type="ARBA" id="ARBA00050603"/>
    </source>
</evidence>
<reference evidence="7" key="1">
    <citation type="submission" date="2017-05" db="EMBL/GenBank/DDBJ databases">
        <title>Complete and WGS of Bordetella genogroups.</title>
        <authorList>
            <person name="Spilker T."/>
            <person name="Lipuma J."/>
        </authorList>
    </citation>
    <scope>NUCLEOTIDE SEQUENCE [LARGE SCALE GENOMIC DNA]</scope>
    <source>
        <strain evidence="7">AU18089</strain>
    </source>
</reference>
<dbReference type="InterPro" id="IPR000182">
    <property type="entry name" value="GNAT_dom"/>
</dbReference>
<dbReference type="EMBL" id="NEVK01000003">
    <property type="protein sequence ID" value="OZI24633.1"/>
    <property type="molecule type" value="Genomic_DNA"/>
</dbReference>
<dbReference type="SUPFAM" id="SSF55729">
    <property type="entry name" value="Acyl-CoA N-acyltransferases (Nat)"/>
    <property type="match status" value="1"/>
</dbReference>
<dbReference type="GO" id="GO:0016747">
    <property type="term" value="F:acyltransferase activity, transferring groups other than amino-acyl groups"/>
    <property type="evidence" value="ECO:0007669"/>
    <property type="project" value="InterPro"/>
</dbReference>
<keyword evidence="2" id="KW-0012">Acyltransferase</keyword>
<dbReference type="PANTHER" id="PTHR43072">
    <property type="entry name" value="N-ACETYLTRANSFERASE"/>
    <property type="match status" value="1"/>
</dbReference>
<keyword evidence="7" id="KW-1185">Reference proteome</keyword>
<dbReference type="FunFam" id="3.40.630.30:FF:000026">
    <property type="entry name" value="Phosphinothricin acetyltransferase"/>
    <property type="match status" value="1"/>
</dbReference>
<comment type="caution">
    <text evidence="6">The sequence shown here is derived from an EMBL/GenBank/DDBJ whole genome shotgun (WGS) entry which is preliminary data.</text>
</comment>
<name>A0A261RK02_9BORD</name>
<dbReference type="AlphaFoldDB" id="A0A261RK02"/>
<dbReference type="CDD" id="cd04301">
    <property type="entry name" value="NAT_SF"/>
    <property type="match status" value="1"/>
</dbReference>
<evidence type="ECO:0000313" key="6">
    <source>
        <dbReference type="EMBL" id="OZI24633.1"/>
    </source>
</evidence>
<sequence length="187" mass="20415">MRGMENSAATPPAGAVLVECSHARHAEAILAIFNDAILHSTALYDYHPRTAAAMQAWFHAKQAGGFPVLGYEDGRGRLMGFASYGAFRPYPANKYTVEHSVYIDGRFRGQGLGEALLRLIIERARQAQLHVLVGGIDAANAASIRLHEKLGFVHAGTIRHAGFKFGRWLDLAFYQLTLDTPAQPIDG</sequence>
<evidence type="ECO:0000313" key="7">
    <source>
        <dbReference type="Proteomes" id="UP000216947"/>
    </source>
</evidence>
<dbReference type="Pfam" id="PF00583">
    <property type="entry name" value="Acetyltransf_1"/>
    <property type="match status" value="1"/>
</dbReference>
<dbReference type="Gene3D" id="3.40.630.30">
    <property type="match status" value="1"/>
</dbReference>